<dbReference type="AlphaFoldDB" id="A0AAD7AHL0"/>
<name>A0AAD7AHL0_9AGAR</name>
<keyword evidence="1" id="KW-0812">Transmembrane</keyword>
<comment type="caution">
    <text evidence="2">The sequence shown here is derived from an EMBL/GenBank/DDBJ whole genome shotgun (WGS) entry which is preliminary data.</text>
</comment>
<dbReference type="EMBL" id="JARIHO010000006">
    <property type="protein sequence ID" value="KAJ7359208.1"/>
    <property type="molecule type" value="Genomic_DNA"/>
</dbReference>
<feature type="transmembrane region" description="Helical" evidence="1">
    <location>
        <begin position="56"/>
        <end position="78"/>
    </location>
</feature>
<protein>
    <submittedName>
        <fullName evidence="2">Uncharacterized protein</fullName>
    </submittedName>
</protein>
<organism evidence="2 3">
    <name type="scientific">Mycena albidolilacea</name>
    <dbReference type="NCBI Taxonomy" id="1033008"/>
    <lineage>
        <taxon>Eukaryota</taxon>
        <taxon>Fungi</taxon>
        <taxon>Dikarya</taxon>
        <taxon>Basidiomycota</taxon>
        <taxon>Agaricomycotina</taxon>
        <taxon>Agaricomycetes</taxon>
        <taxon>Agaricomycetidae</taxon>
        <taxon>Agaricales</taxon>
        <taxon>Marasmiineae</taxon>
        <taxon>Mycenaceae</taxon>
        <taxon>Mycena</taxon>
    </lineage>
</organism>
<accession>A0AAD7AHL0</accession>
<feature type="transmembrane region" description="Helical" evidence="1">
    <location>
        <begin position="180"/>
        <end position="200"/>
    </location>
</feature>
<gene>
    <name evidence="2" type="ORF">DFH08DRAFT_845407</name>
</gene>
<evidence type="ECO:0000313" key="2">
    <source>
        <dbReference type="EMBL" id="KAJ7359208.1"/>
    </source>
</evidence>
<keyword evidence="1" id="KW-0472">Membrane</keyword>
<sequence>MDSENAPLLLDDENETNHIQAHANQPSAGRSQAQHLCSRCENELDSQSFKTTPRHLLIFAAILFCIIIFSLFVGHMAVEPTAMYFRNGRAFYVPAEKRANVITVFAAIWTQGTLGVLLLLLCMGRRRHSHHKLSRTVTQIRVLCALAVSWLFLMAGIVTLHTSTGSRCGWNGDCQRLFFAAHAFSWILIVTLFSAAYATYRRAVTVHGTELVRPPPPPMVPAWRLSGVADNERPISEGVLKI</sequence>
<evidence type="ECO:0000313" key="3">
    <source>
        <dbReference type="Proteomes" id="UP001218218"/>
    </source>
</evidence>
<reference evidence="2" key="1">
    <citation type="submission" date="2023-03" db="EMBL/GenBank/DDBJ databases">
        <title>Massive genome expansion in bonnet fungi (Mycena s.s.) driven by repeated elements and novel gene families across ecological guilds.</title>
        <authorList>
            <consortium name="Lawrence Berkeley National Laboratory"/>
            <person name="Harder C.B."/>
            <person name="Miyauchi S."/>
            <person name="Viragh M."/>
            <person name="Kuo A."/>
            <person name="Thoen E."/>
            <person name="Andreopoulos B."/>
            <person name="Lu D."/>
            <person name="Skrede I."/>
            <person name="Drula E."/>
            <person name="Henrissat B."/>
            <person name="Morin E."/>
            <person name="Kohler A."/>
            <person name="Barry K."/>
            <person name="LaButti K."/>
            <person name="Morin E."/>
            <person name="Salamov A."/>
            <person name="Lipzen A."/>
            <person name="Mereny Z."/>
            <person name="Hegedus B."/>
            <person name="Baldrian P."/>
            <person name="Stursova M."/>
            <person name="Weitz H."/>
            <person name="Taylor A."/>
            <person name="Grigoriev I.V."/>
            <person name="Nagy L.G."/>
            <person name="Martin F."/>
            <person name="Kauserud H."/>
        </authorList>
    </citation>
    <scope>NUCLEOTIDE SEQUENCE</scope>
    <source>
        <strain evidence="2">CBHHK002</strain>
    </source>
</reference>
<evidence type="ECO:0000256" key="1">
    <source>
        <dbReference type="SAM" id="Phobius"/>
    </source>
</evidence>
<keyword evidence="3" id="KW-1185">Reference proteome</keyword>
<feature type="transmembrane region" description="Helical" evidence="1">
    <location>
        <begin position="142"/>
        <end position="160"/>
    </location>
</feature>
<proteinExistence type="predicted"/>
<feature type="transmembrane region" description="Helical" evidence="1">
    <location>
        <begin position="98"/>
        <end position="121"/>
    </location>
</feature>
<keyword evidence="1" id="KW-1133">Transmembrane helix</keyword>
<dbReference type="Proteomes" id="UP001218218">
    <property type="component" value="Unassembled WGS sequence"/>
</dbReference>